<sequence length="206" mass="22955">MKKKFLKVAVTGFALFSILMVMQACTVASSAVSSQLTFSPFSETGLIVGSVSFPETKPTSNMYFPLIKSLDSDEKVAKKNSGEFIISPEQIVRLKHKGQLEDGKTYLFAIPRKPGHYDLSHVRYANMGFAGNSRTSLSGGFSIPFEVKKGEIVYIGDLFIDEYASKTDTMIYLKDNFERDIQGLKVLKPAFDWPNAKKGPIKIIYK</sequence>
<dbReference type="PROSITE" id="PS51257">
    <property type="entry name" value="PROKAR_LIPOPROTEIN"/>
    <property type="match status" value="1"/>
</dbReference>
<dbReference type="AlphaFoldDB" id="A0A3P3WFQ3"/>
<dbReference type="EMBL" id="RQVR01000001">
    <property type="protein sequence ID" value="RRJ93952.1"/>
    <property type="molecule type" value="Genomic_DNA"/>
</dbReference>
<dbReference type="RefSeq" id="WP_125011094.1">
    <property type="nucleotide sequence ID" value="NZ_RQVR01000001.1"/>
</dbReference>
<evidence type="ECO:0000313" key="3">
    <source>
        <dbReference type="Proteomes" id="UP000271937"/>
    </source>
</evidence>
<keyword evidence="1" id="KW-0732">Signal</keyword>
<name>A0A3P3WFQ3_9FLAO</name>
<protein>
    <recommendedName>
        <fullName evidence="4">Lipoprotein</fullName>
    </recommendedName>
</protein>
<evidence type="ECO:0008006" key="4">
    <source>
        <dbReference type="Google" id="ProtNLM"/>
    </source>
</evidence>
<evidence type="ECO:0000256" key="1">
    <source>
        <dbReference type="SAM" id="SignalP"/>
    </source>
</evidence>
<accession>A0A3P3WFQ3</accession>
<keyword evidence="3" id="KW-1185">Reference proteome</keyword>
<evidence type="ECO:0000313" key="2">
    <source>
        <dbReference type="EMBL" id="RRJ93952.1"/>
    </source>
</evidence>
<dbReference type="Proteomes" id="UP000271937">
    <property type="component" value="Unassembled WGS sequence"/>
</dbReference>
<proteinExistence type="predicted"/>
<organism evidence="2 3">
    <name type="scientific">Flavobacterium macacae</name>
    <dbReference type="NCBI Taxonomy" id="2488993"/>
    <lineage>
        <taxon>Bacteria</taxon>
        <taxon>Pseudomonadati</taxon>
        <taxon>Bacteroidota</taxon>
        <taxon>Flavobacteriia</taxon>
        <taxon>Flavobacteriales</taxon>
        <taxon>Flavobacteriaceae</taxon>
        <taxon>Flavobacterium</taxon>
    </lineage>
</organism>
<comment type="caution">
    <text evidence="2">The sequence shown here is derived from an EMBL/GenBank/DDBJ whole genome shotgun (WGS) entry which is preliminary data.</text>
</comment>
<feature type="signal peptide" evidence="1">
    <location>
        <begin position="1"/>
        <end position="23"/>
    </location>
</feature>
<gene>
    <name evidence="2" type="ORF">EG849_00325</name>
</gene>
<feature type="chain" id="PRO_5018234002" description="Lipoprotein" evidence="1">
    <location>
        <begin position="24"/>
        <end position="206"/>
    </location>
</feature>
<dbReference type="OrthoDB" id="1425333at2"/>
<reference evidence="2 3" key="1">
    <citation type="submission" date="2018-11" db="EMBL/GenBank/DDBJ databases">
        <title>Flavobacterium sp. nov., YIM 102600 draft genome.</title>
        <authorList>
            <person name="Li G."/>
            <person name="Jiang Y."/>
        </authorList>
    </citation>
    <scope>NUCLEOTIDE SEQUENCE [LARGE SCALE GENOMIC DNA]</scope>
    <source>
        <strain evidence="2 3">YIM 102600</strain>
    </source>
</reference>